<sequence>MGITQILFYILAFASLFCAVAVITSKNPVFSVIWLIATFFTISGHYILLNAQFLAVVNIIVYAGAIMVLFLFVIMLMNLDKNLELPKNRWIRLIGAISGGCLLLVLIAALRTTDANMTQLGGGNIGLIKNLGDVLFKQYVVPFELSSILFLSAMVGAVVIGKSEGKSRTPEADKRVAAARASMNVKSL</sequence>
<evidence type="ECO:0000313" key="4">
    <source>
        <dbReference type="Proteomes" id="UP001501725"/>
    </source>
</evidence>
<evidence type="ECO:0000256" key="1">
    <source>
        <dbReference type="ARBA" id="ARBA00005698"/>
    </source>
</evidence>
<feature type="transmembrane region" description="Helical" evidence="2">
    <location>
        <begin position="139"/>
        <end position="160"/>
    </location>
</feature>
<feature type="transmembrane region" description="Helical" evidence="2">
    <location>
        <begin position="30"/>
        <end position="49"/>
    </location>
</feature>
<dbReference type="EMBL" id="BAABGY010000009">
    <property type="protein sequence ID" value="GAA4336612.1"/>
    <property type="molecule type" value="Genomic_DNA"/>
</dbReference>
<comment type="catalytic activity">
    <reaction evidence="2">
        <text>a quinone + NADH + 5 H(+)(in) = a quinol + NAD(+) + 4 H(+)(out)</text>
        <dbReference type="Rhea" id="RHEA:57888"/>
        <dbReference type="ChEBI" id="CHEBI:15378"/>
        <dbReference type="ChEBI" id="CHEBI:24646"/>
        <dbReference type="ChEBI" id="CHEBI:57540"/>
        <dbReference type="ChEBI" id="CHEBI:57945"/>
        <dbReference type="ChEBI" id="CHEBI:132124"/>
    </reaction>
</comment>
<protein>
    <recommendedName>
        <fullName evidence="2">NADH-quinone oxidoreductase subunit J</fullName>
        <ecNumber evidence="2">7.1.1.-</ecNumber>
    </recommendedName>
</protein>
<feature type="transmembrane region" description="Helical" evidence="2">
    <location>
        <begin position="6"/>
        <end position="23"/>
    </location>
</feature>
<keyword evidence="2" id="KW-1003">Cell membrane</keyword>
<organism evidence="3 4">
    <name type="scientific">Flaviaesturariibacter amylovorans</name>
    <dbReference type="NCBI Taxonomy" id="1084520"/>
    <lineage>
        <taxon>Bacteria</taxon>
        <taxon>Pseudomonadati</taxon>
        <taxon>Bacteroidota</taxon>
        <taxon>Chitinophagia</taxon>
        <taxon>Chitinophagales</taxon>
        <taxon>Chitinophagaceae</taxon>
        <taxon>Flaviaestuariibacter</taxon>
    </lineage>
</organism>
<comment type="function">
    <text evidence="2">NDH-1 shuttles electrons from NADH, via FMN and iron-sulfur (Fe-S) centers, to quinones in the respiratory chain. Couples the redox reaction to proton translocation (for every two electrons transferred, four hydrogen ions are translocated across the cytoplasmic membrane), and thus conserves the redox energy in a proton gradient.</text>
</comment>
<name>A0ABP8HAC0_9BACT</name>
<evidence type="ECO:0000256" key="2">
    <source>
        <dbReference type="RuleBase" id="RU004429"/>
    </source>
</evidence>
<keyword evidence="2" id="KW-0520">NAD</keyword>
<dbReference type="EC" id="7.1.1.-" evidence="2"/>
<proteinExistence type="inferred from homology"/>
<comment type="similarity">
    <text evidence="1 2">Belongs to the complex I subunit 6 family.</text>
</comment>
<evidence type="ECO:0000313" key="3">
    <source>
        <dbReference type="EMBL" id="GAA4336612.1"/>
    </source>
</evidence>
<keyword evidence="2" id="KW-0812">Transmembrane</keyword>
<comment type="subcellular location">
    <subcellularLocation>
        <location evidence="2">Cell membrane</location>
        <topology evidence="2">Multi-pass membrane protein</topology>
    </subcellularLocation>
</comment>
<dbReference type="Gene3D" id="1.20.120.1200">
    <property type="entry name" value="NADH-ubiquinone/plastoquinone oxidoreductase chain 6, subunit NuoJ"/>
    <property type="match status" value="1"/>
</dbReference>
<dbReference type="RefSeq" id="WP_345256765.1">
    <property type="nucleotide sequence ID" value="NZ_BAABGY010000009.1"/>
</dbReference>
<keyword evidence="2" id="KW-1133">Transmembrane helix</keyword>
<accession>A0ABP8HAC0</accession>
<feature type="transmembrane region" description="Helical" evidence="2">
    <location>
        <begin position="90"/>
        <end position="110"/>
    </location>
</feature>
<comment type="caution">
    <text evidence="3">The sequence shown here is derived from an EMBL/GenBank/DDBJ whole genome shotgun (WGS) entry which is preliminary data.</text>
</comment>
<dbReference type="InterPro" id="IPR042106">
    <property type="entry name" value="Nuo/plastoQ_OxRdtase_6_NuoJ"/>
</dbReference>
<keyword evidence="2" id="KW-0874">Quinone</keyword>
<dbReference type="Pfam" id="PF00499">
    <property type="entry name" value="Oxidored_q3"/>
    <property type="match status" value="1"/>
</dbReference>
<feature type="transmembrane region" description="Helical" evidence="2">
    <location>
        <begin position="55"/>
        <end position="78"/>
    </location>
</feature>
<reference evidence="4" key="1">
    <citation type="journal article" date="2019" name="Int. J. Syst. Evol. Microbiol.">
        <title>The Global Catalogue of Microorganisms (GCM) 10K type strain sequencing project: providing services to taxonomists for standard genome sequencing and annotation.</title>
        <authorList>
            <consortium name="The Broad Institute Genomics Platform"/>
            <consortium name="The Broad Institute Genome Sequencing Center for Infectious Disease"/>
            <person name="Wu L."/>
            <person name="Ma J."/>
        </authorList>
    </citation>
    <scope>NUCLEOTIDE SEQUENCE [LARGE SCALE GENOMIC DNA]</scope>
    <source>
        <strain evidence="4">JCM 17919</strain>
    </source>
</reference>
<dbReference type="InterPro" id="IPR001457">
    <property type="entry name" value="NADH_UbQ/plastoQ_OxRdtase_su6"/>
</dbReference>
<keyword evidence="2" id="KW-0472">Membrane</keyword>
<keyword evidence="4" id="KW-1185">Reference proteome</keyword>
<dbReference type="PANTHER" id="PTHR33269">
    <property type="entry name" value="NADH-UBIQUINONE OXIDOREDUCTASE CHAIN 6"/>
    <property type="match status" value="1"/>
</dbReference>
<dbReference type="PANTHER" id="PTHR33269:SF17">
    <property type="entry name" value="NADH-UBIQUINONE OXIDOREDUCTASE CHAIN 6"/>
    <property type="match status" value="1"/>
</dbReference>
<dbReference type="Proteomes" id="UP001501725">
    <property type="component" value="Unassembled WGS sequence"/>
</dbReference>
<gene>
    <name evidence="3" type="ORF">GCM10023184_31990</name>
</gene>